<dbReference type="EMBL" id="SMMG02000003">
    <property type="protein sequence ID" value="KAA3480980.1"/>
    <property type="molecule type" value="Genomic_DNA"/>
</dbReference>
<dbReference type="PANTHER" id="PTHR33710">
    <property type="entry name" value="BNAC02G09200D PROTEIN"/>
    <property type="match status" value="1"/>
</dbReference>
<protein>
    <submittedName>
        <fullName evidence="3">Reverse transcriptase</fullName>
    </submittedName>
</protein>
<keyword evidence="3" id="KW-0548">Nucleotidyltransferase</keyword>
<feature type="domain" description="RNase H type-1" evidence="2">
    <location>
        <begin position="524"/>
        <end position="594"/>
    </location>
</feature>
<dbReference type="InterPro" id="IPR002156">
    <property type="entry name" value="RNaseH_domain"/>
</dbReference>
<dbReference type="InterPro" id="IPR036691">
    <property type="entry name" value="Endo/exonu/phosph_ase_sf"/>
</dbReference>
<feature type="domain" description="Endonuclease/exonuclease/phosphatase" evidence="1">
    <location>
        <begin position="3"/>
        <end position="195"/>
    </location>
</feature>
<dbReference type="GO" id="GO:0004523">
    <property type="term" value="F:RNA-DNA hybrid ribonuclease activity"/>
    <property type="evidence" value="ECO:0007669"/>
    <property type="project" value="InterPro"/>
</dbReference>
<comment type="caution">
    <text evidence="3">The sequence shown here is derived from an EMBL/GenBank/DDBJ whole genome shotgun (WGS) entry which is preliminary data.</text>
</comment>
<dbReference type="GO" id="GO:0003676">
    <property type="term" value="F:nucleic acid binding"/>
    <property type="evidence" value="ECO:0007669"/>
    <property type="project" value="InterPro"/>
</dbReference>
<evidence type="ECO:0000259" key="2">
    <source>
        <dbReference type="Pfam" id="PF13456"/>
    </source>
</evidence>
<dbReference type="Pfam" id="PF13456">
    <property type="entry name" value="RVT_3"/>
    <property type="match status" value="1"/>
</dbReference>
<sequence length="645" mass="74144">MVFLMETKIDRKRIEKVRRRCGFPNGIDIYAKGTRGGLSLAWKEEFKVTLRSFSKNHIDVMVKEENTDAEWRFTRFYGSPYDSNKNDSWNLLQKLGEDKTHPWLVCGDFNEIIYSFEKSGGIPREERKMEAFREALEECQLENIGYSGVWFTWERGNFAETNLRERLDRGVANEKWKLIFPTGNIHHLPHSMSDHCPLFINTKSERTFVRNPQFKFEAWWTTEKSLEERIKNIMGINYRFQGEIGHCIDTVQSAFVPGRLVSDNVLLAYAMLHTFRKKCMGMKGFMAVKLDMSKAYDRVEWGFIKEVMLKLGFEKKWRLSALMRMALKEGLLKGVKASRSGPAITHLLFTDYCILFGEATRKGASLLKGILKEYGNCSGQCVNSNKSTIFFSSNTAEGNREEVLAILRVRSSTDMEKYLGLPSMDITEKILRIPLAKEPHEDMIAWSGEPSREFTCRLFCCALWTILGERNRGIHERASRSAEETTHFIRNYILELNETEEATTKVQSEVRRWKTPTEQFVKINFDAAYDNNLCRAVVGIVARDGKGSVLLLYSTIQEKVAYTFAAEAIACSIAVQIGVDMQWRKIIIEGDALTSSAHFGYGNLKKKNEFYLIGDVPEFAMNLKEKEVRENQIDSGNEEGDMRLG</sequence>
<dbReference type="OrthoDB" id="1750221at2759"/>
<accession>A0A5B6WH31</accession>
<keyword evidence="3" id="KW-0808">Transferase</keyword>
<dbReference type="InterPro" id="IPR005135">
    <property type="entry name" value="Endo/exonuclease/phosphatase"/>
</dbReference>
<dbReference type="Proteomes" id="UP000325315">
    <property type="component" value="Unassembled WGS sequence"/>
</dbReference>
<dbReference type="SUPFAM" id="SSF56219">
    <property type="entry name" value="DNase I-like"/>
    <property type="match status" value="1"/>
</dbReference>
<evidence type="ECO:0000313" key="4">
    <source>
        <dbReference type="Proteomes" id="UP000325315"/>
    </source>
</evidence>
<reference evidence="4" key="1">
    <citation type="journal article" date="2019" name="Plant Biotechnol. J.">
        <title>Genome sequencing of the Australian wild diploid species Gossypium australe highlights disease resistance and delayed gland morphogenesis.</title>
        <authorList>
            <person name="Cai Y."/>
            <person name="Cai X."/>
            <person name="Wang Q."/>
            <person name="Wang P."/>
            <person name="Zhang Y."/>
            <person name="Cai C."/>
            <person name="Xu Y."/>
            <person name="Wang K."/>
            <person name="Zhou Z."/>
            <person name="Wang C."/>
            <person name="Geng S."/>
            <person name="Li B."/>
            <person name="Dong Q."/>
            <person name="Hou Y."/>
            <person name="Wang H."/>
            <person name="Ai P."/>
            <person name="Liu Z."/>
            <person name="Yi F."/>
            <person name="Sun M."/>
            <person name="An G."/>
            <person name="Cheng J."/>
            <person name="Zhang Y."/>
            <person name="Shi Q."/>
            <person name="Xie Y."/>
            <person name="Shi X."/>
            <person name="Chang Y."/>
            <person name="Huang F."/>
            <person name="Chen Y."/>
            <person name="Hong S."/>
            <person name="Mi L."/>
            <person name="Sun Q."/>
            <person name="Zhang L."/>
            <person name="Zhou B."/>
            <person name="Peng R."/>
            <person name="Zhang X."/>
            <person name="Liu F."/>
        </authorList>
    </citation>
    <scope>NUCLEOTIDE SEQUENCE [LARGE SCALE GENOMIC DNA]</scope>
    <source>
        <strain evidence="4">cv. PA1801</strain>
    </source>
</reference>
<dbReference type="AlphaFoldDB" id="A0A5B6WH31"/>
<evidence type="ECO:0000313" key="3">
    <source>
        <dbReference type="EMBL" id="KAA3480980.1"/>
    </source>
</evidence>
<organism evidence="3 4">
    <name type="scientific">Gossypium australe</name>
    <dbReference type="NCBI Taxonomy" id="47621"/>
    <lineage>
        <taxon>Eukaryota</taxon>
        <taxon>Viridiplantae</taxon>
        <taxon>Streptophyta</taxon>
        <taxon>Embryophyta</taxon>
        <taxon>Tracheophyta</taxon>
        <taxon>Spermatophyta</taxon>
        <taxon>Magnoliopsida</taxon>
        <taxon>eudicotyledons</taxon>
        <taxon>Gunneridae</taxon>
        <taxon>Pentapetalae</taxon>
        <taxon>rosids</taxon>
        <taxon>malvids</taxon>
        <taxon>Malvales</taxon>
        <taxon>Malvaceae</taxon>
        <taxon>Malvoideae</taxon>
        <taxon>Gossypium</taxon>
    </lineage>
</organism>
<dbReference type="GO" id="GO:0003964">
    <property type="term" value="F:RNA-directed DNA polymerase activity"/>
    <property type="evidence" value="ECO:0007669"/>
    <property type="project" value="UniProtKB-KW"/>
</dbReference>
<proteinExistence type="predicted"/>
<dbReference type="Pfam" id="PF03372">
    <property type="entry name" value="Exo_endo_phos"/>
    <property type="match status" value="1"/>
</dbReference>
<keyword evidence="3" id="KW-0695">RNA-directed DNA polymerase</keyword>
<name>A0A5B6WH31_9ROSI</name>
<dbReference type="PANTHER" id="PTHR33710:SF62">
    <property type="entry name" value="DUF4283 DOMAIN PROTEIN"/>
    <property type="match status" value="1"/>
</dbReference>
<dbReference type="Gene3D" id="3.60.10.10">
    <property type="entry name" value="Endonuclease/exonuclease/phosphatase"/>
    <property type="match status" value="1"/>
</dbReference>
<keyword evidence="4" id="KW-1185">Reference proteome</keyword>
<gene>
    <name evidence="3" type="ORF">EPI10_021381</name>
</gene>
<dbReference type="InterPro" id="IPR044730">
    <property type="entry name" value="RNase_H-like_dom_plant"/>
</dbReference>
<evidence type="ECO:0000259" key="1">
    <source>
        <dbReference type="Pfam" id="PF03372"/>
    </source>
</evidence>
<dbReference type="CDD" id="cd06222">
    <property type="entry name" value="RNase_H_like"/>
    <property type="match status" value="1"/>
</dbReference>